<gene>
    <name evidence="1" type="ORF">BCR44DRAFT_1051116</name>
</gene>
<dbReference type="AlphaFoldDB" id="A0A1Y2HR81"/>
<comment type="caution">
    <text evidence="1">The sequence shown here is derived from an EMBL/GenBank/DDBJ whole genome shotgun (WGS) entry which is preliminary data.</text>
</comment>
<organism evidence="1 2">
    <name type="scientific">Catenaria anguillulae PL171</name>
    <dbReference type="NCBI Taxonomy" id="765915"/>
    <lineage>
        <taxon>Eukaryota</taxon>
        <taxon>Fungi</taxon>
        <taxon>Fungi incertae sedis</taxon>
        <taxon>Blastocladiomycota</taxon>
        <taxon>Blastocladiomycetes</taxon>
        <taxon>Blastocladiales</taxon>
        <taxon>Catenariaceae</taxon>
        <taxon>Catenaria</taxon>
    </lineage>
</organism>
<name>A0A1Y2HR81_9FUNG</name>
<evidence type="ECO:0000313" key="1">
    <source>
        <dbReference type="EMBL" id="ORZ37039.1"/>
    </source>
</evidence>
<proteinExistence type="predicted"/>
<keyword evidence="2" id="KW-1185">Reference proteome</keyword>
<dbReference type="EMBL" id="MCFL01000014">
    <property type="protein sequence ID" value="ORZ37039.1"/>
    <property type="molecule type" value="Genomic_DNA"/>
</dbReference>
<reference evidence="1 2" key="1">
    <citation type="submission" date="2016-07" db="EMBL/GenBank/DDBJ databases">
        <title>Pervasive Adenine N6-methylation of Active Genes in Fungi.</title>
        <authorList>
            <consortium name="DOE Joint Genome Institute"/>
            <person name="Mondo S.J."/>
            <person name="Dannebaum R.O."/>
            <person name="Kuo R.C."/>
            <person name="Labutti K."/>
            <person name="Haridas S."/>
            <person name="Kuo A."/>
            <person name="Salamov A."/>
            <person name="Ahrendt S.R."/>
            <person name="Lipzen A."/>
            <person name="Sullivan W."/>
            <person name="Andreopoulos W.B."/>
            <person name="Clum A."/>
            <person name="Lindquist E."/>
            <person name="Daum C."/>
            <person name="Ramamoorthy G.K."/>
            <person name="Gryganskyi A."/>
            <person name="Culley D."/>
            <person name="Magnuson J.K."/>
            <person name="James T.Y."/>
            <person name="O'Malley M.A."/>
            <person name="Stajich J.E."/>
            <person name="Spatafora J.W."/>
            <person name="Visel A."/>
            <person name="Grigoriev I.V."/>
        </authorList>
    </citation>
    <scope>NUCLEOTIDE SEQUENCE [LARGE SCALE GENOMIC DNA]</scope>
    <source>
        <strain evidence="1 2">PL171</strain>
    </source>
</reference>
<protein>
    <submittedName>
        <fullName evidence="1">Uncharacterized protein</fullName>
    </submittedName>
</protein>
<evidence type="ECO:0000313" key="2">
    <source>
        <dbReference type="Proteomes" id="UP000193411"/>
    </source>
</evidence>
<sequence length="512" mass="56300">MDILQGGFELTGMTRLRAAIRNDPTQVAADLAVLDVRALTCQLASGLQHEVASALNVLLVTSVVQEAAVPVDQSPQLVRTVAEVAIKSLEQALEMTERIGCGGEEEESGDADECDPIAYLLPMDQSVSESDRAKVLQLLETAVESLQVMRNWSFDHKQLISSLPRVLGVLARVVTICLPRIDHVVGTCGPWWSISNESGREHHARRLRPLGRSHAVVDALVTIVHQVVVIVSNVVLDLDMSKLPLSTPPTDADAENGRTPKRRAHLSIPTRSAFISSTMDLVLFWLLWTRSYLPRLNLALCTLANHPTALQLSPAVAITSPGTTTLPDGHPPTSTAPFIGPADAVNAEHLALHALAALLPRIDPATCDADLARNPVASTLLFARVGHLLPLRGFMDTAMIAIRGMVGLPVLLMPCLQCHPMPVVDIVLGLMQGWIGSRASRCPGSWPHSRSCCHCWRGPRPGLVGEARLVDQGRRPWLRYRRGERRRGWCRHYRQLYQRLRRPCRPMTCRLR</sequence>
<accession>A0A1Y2HR81</accession>
<dbReference type="Proteomes" id="UP000193411">
    <property type="component" value="Unassembled WGS sequence"/>
</dbReference>